<reference evidence="3 4" key="1">
    <citation type="submission" date="2016-04" db="EMBL/GenBank/DDBJ databases">
        <title>ATOL: Assembling a taxonomically balanced genome-scale reconstruction of the evolutionary history of the Enterobacteriaceae.</title>
        <authorList>
            <person name="Plunkett G.III."/>
            <person name="Neeno-Eckwall E.C."/>
            <person name="Glasner J.D."/>
            <person name="Perna N.T."/>
        </authorList>
    </citation>
    <scope>NUCLEOTIDE SEQUENCE [LARGE SCALE GENOMIC DNA]</scope>
    <source>
        <strain evidence="3 4">ATCC 51603</strain>
    </source>
</reference>
<dbReference type="PATRIC" id="fig|1354264.4.peg.376"/>
<dbReference type="SUPFAM" id="SSF52540">
    <property type="entry name" value="P-loop containing nucleoside triphosphate hydrolases"/>
    <property type="match status" value="1"/>
</dbReference>
<dbReference type="GO" id="GO:0051782">
    <property type="term" value="P:negative regulation of cell division"/>
    <property type="evidence" value="ECO:0007669"/>
    <property type="project" value="TreeGrafter"/>
</dbReference>
<name>A0A1B7K7G1_9ENTR</name>
<dbReference type="InterPro" id="IPR027417">
    <property type="entry name" value="P-loop_NTPase"/>
</dbReference>
<dbReference type="Proteomes" id="UP000078386">
    <property type="component" value="Unassembled WGS sequence"/>
</dbReference>
<organism evidence="3 4">
    <name type="scientific">Kluyvera georgiana ATCC 51603</name>
    <dbReference type="NCBI Taxonomy" id="1354264"/>
    <lineage>
        <taxon>Bacteria</taxon>
        <taxon>Pseudomonadati</taxon>
        <taxon>Pseudomonadota</taxon>
        <taxon>Gammaproteobacteria</taxon>
        <taxon>Enterobacterales</taxon>
        <taxon>Enterobacteriaceae</taxon>
        <taxon>Kluyvera</taxon>
    </lineage>
</organism>
<keyword evidence="2" id="KW-0067">ATP-binding</keyword>
<dbReference type="GO" id="GO:0005829">
    <property type="term" value="C:cytosol"/>
    <property type="evidence" value="ECO:0007669"/>
    <property type="project" value="TreeGrafter"/>
</dbReference>
<keyword evidence="4" id="KW-1185">Reference proteome</keyword>
<dbReference type="NCBIfam" id="NF007460">
    <property type="entry name" value="PRK10037.1"/>
    <property type="match status" value="1"/>
</dbReference>
<keyword evidence="1" id="KW-0547">Nucleotide-binding</keyword>
<accession>A0A1B7K7G1</accession>
<dbReference type="InterPro" id="IPR017746">
    <property type="entry name" value="Cellulose_synthase_operon_BcsQ"/>
</dbReference>
<proteinExistence type="predicted"/>
<evidence type="ECO:0000256" key="1">
    <source>
        <dbReference type="ARBA" id="ARBA00022741"/>
    </source>
</evidence>
<dbReference type="EMBL" id="LXEU01000009">
    <property type="protein sequence ID" value="OAT56108.1"/>
    <property type="molecule type" value="Genomic_DNA"/>
</dbReference>
<dbReference type="PANTHER" id="PTHR43384">
    <property type="entry name" value="SEPTUM SITE-DETERMINING PROTEIN MIND HOMOLOG, CHLOROPLASTIC-RELATED"/>
    <property type="match status" value="1"/>
</dbReference>
<dbReference type="Pfam" id="PF06564">
    <property type="entry name" value="CBP_BcsQ"/>
    <property type="match status" value="1"/>
</dbReference>
<comment type="caution">
    <text evidence="3">The sequence shown here is derived from an EMBL/GenBank/DDBJ whole genome shotgun (WGS) entry which is preliminary data.</text>
</comment>
<dbReference type="AlphaFoldDB" id="A0A1B7K7G1"/>
<gene>
    <name evidence="3" type="ORF">M989_00361</name>
</gene>
<dbReference type="GO" id="GO:0009898">
    <property type="term" value="C:cytoplasmic side of plasma membrane"/>
    <property type="evidence" value="ECO:0007669"/>
    <property type="project" value="TreeGrafter"/>
</dbReference>
<dbReference type="PANTHER" id="PTHR43384:SF4">
    <property type="entry name" value="CELLULOSE BIOSYNTHESIS PROTEIN BCSQ-RELATED"/>
    <property type="match status" value="1"/>
</dbReference>
<dbReference type="RefSeq" id="WP_064541202.1">
    <property type="nucleotide sequence ID" value="NZ_LXEU01000009.1"/>
</dbReference>
<dbReference type="NCBIfam" id="TIGR03371">
    <property type="entry name" value="cellulose_yhjQ"/>
    <property type="match status" value="1"/>
</dbReference>
<dbReference type="GO" id="GO:0016887">
    <property type="term" value="F:ATP hydrolysis activity"/>
    <property type="evidence" value="ECO:0007669"/>
    <property type="project" value="TreeGrafter"/>
</dbReference>
<evidence type="ECO:0000313" key="4">
    <source>
        <dbReference type="Proteomes" id="UP000078386"/>
    </source>
</evidence>
<sequence>MAILGLQGVRGGVGTTSITAALAWSLQLLGESVLVIDASPDNMLRLSFNDDIARESGWARAVRDGKDWRDSALRYTAQIDVLPFGKLQPGDRQNVAVLSDTLSIITEIAQTLEREGRYQWILIDVPHGFYPWTPALIEACHYTLTIVKPDANCHIRLHQQPLPANTHILLNGLRMSSPLQEDLYQIWLQTQRHLLPVVVHRDEAMAESLASKQPLGEYRHDSLAAEEMITLANWCLMHYAGHHPAEERET</sequence>
<dbReference type="Gene3D" id="3.40.50.300">
    <property type="entry name" value="P-loop containing nucleotide triphosphate hydrolases"/>
    <property type="match status" value="1"/>
</dbReference>
<evidence type="ECO:0000313" key="3">
    <source>
        <dbReference type="EMBL" id="OAT56108.1"/>
    </source>
</evidence>
<dbReference type="GO" id="GO:0005524">
    <property type="term" value="F:ATP binding"/>
    <property type="evidence" value="ECO:0007669"/>
    <property type="project" value="UniProtKB-KW"/>
</dbReference>
<protein>
    <submittedName>
        <fullName evidence="3">Putative cellulose synthase</fullName>
    </submittedName>
</protein>
<evidence type="ECO:0000256" key="2">
    <source>
        <dbReference type="ARBA" id="ARBA00022840"/>
    </source>
</evidence>
<dbReference type="InterPro" id="IPR050625">
    <property type="entry name" value="ParA/MinD_ATPase"/>
</dbReference>